<reference evidence="2" key="1">
    <citation type="journal article" date="2023" name="bioRxiv">
        <title>Improved chromosome-level genome assembly for marigold (Tagetes erecta).</title>
        <authorList>
            <person name="Jiang F."/>
            <person name="Yuan L."/>
            <person name="Wang S."/>
            <person name="Wang H."/>
            <person name="Xu D."/>
            <person name="Wang A."/>
            <person name="Fan W."/>
        </authorList>
    </citation>
    <scope>NUCLEOTIDE SEQUENCE</scope>
    <source>
        <strain evidence="2">WSJ</strain>
        <tissue evidence="2">Leaf</tissue>
    </source>
</reference>
<dbReference type="SUPFAM" id="SSF54277">
    <property type="entry name" value="CAD &amp; PB1 domains"/>
    <property type="match status" value="1"/>
</dbReference>
<organism evidence="2 3">
    <name type="scientific">Tagetes erecta</name>
    <name type="common">African marigold</name>
    <dbReference type="NCBI Taxonomy" id="13708"/>
    <lineage>
        <taxon>Eukaryota</taxon>
        <taxon>Viridiplantae</taxon>
        <taxon>Streptophyta</taxon>
        <taxon>Embryophyta</taxon>
        <taxon>Tracheophyta</taxon>
        <taxon>Spermatophyta</taxon>
        <taxon>Magnoliopsida</taxon>
        <taxon>eudicotyledons</taxon>
        <taxon>Gunneridae</taxon>
        <taxon>Pentapetalae</taxon>
        <taxon>asterids</taxon>
        <taxon>campanulids</taxon>
        <taxon>Asterales</taxon>
        <taxon>Asteraceae</taxon>
        <taxon>Asteroideae</taxon>
        <taxon>Heliantheae alliance</taxon>
        <taxon>Tageteae</taxon>
        <taxon>Tagetes</taxon>
    </lineage>
</organism>
<proteinExistence type="predicted"/>
<keyword evidence="3" id="KW-1185">Reference proteome</keyword>
<evidence type="ECO:0000313" key="3">
    <source>
        <dbReference type="Proteomes" id="UP001229421"/>
    </source>
</evidence>
<dbReference type="GO" id="GO:0003700">
    <property type="term" value="F:DNA-binding transcription factor activity"/>
    <property type="evidence" value="ECO:0007669"/>
    <property type="project" value="InterPro"/>
</dbReference>
<evidence type="ECO:0000313" key="2">
    <source>
        <dbReference type="EMBL" id="KAK1419891.1"/>
    </source>
</evidence>
<dbReference type="InterPro" id="IPR000270">
    <property type="entry name" value="PB1_dom"/>
</dbReference>
<accession>A0AAD8KF06</accession>
<dbReference type="PANTHER" id="PTHR32002:SF49">
    <property type="entry name" value="BILE ACID:SODIUM SYMPORTER_ARSENICAL RESISTANCE PROTEIN ACR3-RELATED"/>
    <property type="match status" value="1"/>
</dbReference>
<dbReference type="InterPro" id="IPR045012">
    <property type="entry name" value="NLP"/>
</dbReference>
<feature type="domain" description="PB1" evidence="1">
    <location>
        <begin position="462"/>
        <end position="540"/>
    </location>
</feature>
<dbReference type="EMBL" id="JAUHHV010000007">
    <property type="protein sequence ID" value="KAK1419891.1"/>
    <property type="molecule type" value="Genomic_DNA"/>
</dbReference>
<dbReference type="PANTHER" id="PTHR32002">
    <property type="entry name" value="PROTEIN NLP8"/>
    <property type="match status" value="1"/>
</dbReference>
<dbReference type="Proteomes" id="UP001229421">
    <property type="component" value="Unassembled WGS sequence"/>
</dbReference>
<dbReference type="Pfam" id="PF00564">
    <property type="entry name" value="PB1"/>
    <property type="match status" value="1"/>
</dbReference>
<evidence type="ECO:0000259" key="1">
    <source>
        <dbReference type="Pfam" id="PF00564"/>
    </source>
</evidence>
<dbReference type="AlphaFoldDB" id="A0AAD8KF06"/>
<name>A0AAD8KF06_TARER</name>
<comment type="caution">
    <text evidence="2">The sequence shown here is derived from an EMBL/GenBank/DDBJ whole genome shotgun (WGS) entry which is preliminary data.</text>
</comment>
<sequence>MDVNDWPQINPDRKAYWPHGNQPEASADTLCKKILGVFSSVTLFPLKRMVLQFWIPGQLSTGNNILLSCSGYPFALSRANQLLQKYRSGCAKYMYCVSGYLADDMVIHGAPAARAFIRFAPEVVLDLSAHRGTPLVDLALECELNCSLMLPVFCKTSFKCVGVIEVSMTHHADLVFVFQDLNRQLQIEGFSNTPPETLPTPSLKHALQEIQDAFNGLSKSHPFLSGHAWHSYRSVSPSNTFLNERAWHSCNPPNTCDPVCFVRQLLGKMEEFYGGDCLDAIQAYYKDLVVIPLENGELMERIIKTQCSLLCTDDPFKVCDNNGVSSLLSTHCKCISLFVCLRSSHTNNLDYVFHFFWSKYHDHVALINVLLLSLKDHLTSFKLASGENLGDDFFVHVDSIGGDTGFVISPSKHETWSRVGMKRKLFDPFEVNEPKYTLPYITGGEDDGDGDDDDDIVFLAVFKAEPRLFFLSGSPTFELFMDKIKREFALERELSPAETYEVKYLAAPGNRCPLTNDTSLKSCISAYRASKEVDYIKLYVLKK</sequence>
<gene>
    <name evidence="2" type="ORF">QVD17_29317</name>
</gene>
<protein>
    <recommendedName>
        <fullName evidence="1">PB1 domain-containing protein</fullName>
    </recommendedName>
</protein>